<evidence type="ECO:0000256" key="3">
    <source>
        <dbReference type="ARBA" id="ARBA00009561"/>
    </source>
</evidence>
<name>A0A8J2LSW9_9HEXA</name>
<evidence type="ECO:0000256" key="10">
    <source>
        <dbReference type="ARBA" id="ARBA00023136"/>
    </source>
</evidence>
<evidence type="ECO:0000256" key="13">
    <source>
        <dbReference type="SAM" id="Phobius"/>
    </source>
</evidence>
<dbReference type="Proteomes" id="UP000708208">
    <property type="component" value="Unassembled WGS sequence"/>
</dbReference>
<evidence type="ECO:0000256" key="8">
    <source>
        <dbReference type="ARBA" id="ARBA00022842"/>
    </source>
</evidence>
<keyword evidence="7" id="KW-0256">Endoplasmic reticulum</keyword>
<keyword evidence="9 13" id="KW-1133">Transmembrane helix</keyword>
<dbReference type="EMBL" id="CAJVCH010571503">
    <property type="protein sequence ID" value="CAG7837670.1"/>
    <property type="molecule type" value="Genomic_DNA"/>
</dbReference>
<dbReference type="GO" id="GO:0015693">
    <property type="term" value="P:magnesium ion transport"/>
    <property type="evidence" value="ECO:0007669"/>
    <property type="project" value="UniProtKB-ARBA"/>
</dbReference>
<feature type="signal peptide" evidence="14">
    <location>
        <begin position="1"/>
        <end position="24"/>
    </location>
</feature>
<proteinExistence type="inferred from homology"/>
<dbReference type="GO" id="GO:0008250">
    <property type="term" value="C:oligosaccharyltransferase complex"/>
    <property type="evidence" value="ECO:0007669"/>
    <property type="project" value="TreeGrafter"/>
</dbReference>
<sequence>MATSTSRNIFVFSILLVFLAQWAAFGNASKRKEASTLSLAERVQQLTDLSNKRPVIRMNVAKFNEYVKGTPRNYSVVAMFTALSPQRGCSICGAANEEFTIVANSFRFNSQVFSNKLFFALVDFDEAGSIFQSMKLYTAPVFIHFPAKGKPQSHDKMDIQRFGVEAEAVARWIAERTDVQAVARWIAERTDVQIRVFRPPNYSGTMALIIVSIVVGGLLYLKRNNLEFLYNRHAWGLASLFIVFCMTSGQMWNQIRGPPVVQRTQNGISYIHRSSQGQLVVETYIVFLLSSAITLGMILVIEAGKGKADIRKRRVMLVAGLGMFALFFGMILSIFKSKAHGYPYSFIMS</sequence>
<organism evidence="15 16">
    <name type="scientific">Allacma fusca</name>
    <dbReference type="NCBI Taxonomy" id="39272"/>
    <lineage>
        <taxon>Eukaryota</taxon>
        <taxon>Metazoa</taxon>
        <taxon>Ecdysozoa</taxon>
        <taxon>Arthropoda</taxon>
        <taxon>Hexapoda</taxon>
        <taxon>Collembola</taxon>
        <taxon>Symphypleona</taxon>
        <taxon>Sminthuridae</taxon>
        <taxon>Allacma</taxon>
    </lineage>
</organism>
<comment type="function">
    <text evidence="1">Subunit of the oligosaccharyl transferase (OST) complex that catalyzes the initial transfer of a defined glycan (Glc(3)Man(9)GlcNAc(2) in eukaryotes) from the lipid carrier dolichol-pyrophosphate to an asparagine residue within an Asn-X-Ser/Thr consensus motif in nascent polypeptide chains, the first step in protein N-glycosylation. N-glycosylation occurs cotranslationally and the complex associates with the Sec61 complex at the channel-forming translocon complex that mediates protein translocation across the endoplasmic reticulum (ER). All subunits are required for a maximal enzyme activity.</text>
</comment>
<keyword evidence="8" id="KW-0460">Magnesium</keyword>
<evidence type="ECO:0000256" key="2">
    <source>
        <dbReference type="ARBA" id="ARBA00004477"/>
    </source>
</evidence>
<dbReference type="Pfam" id="PF04756">
    <property type="entry name" value="OST3_OST6"/>
    <property type="match status" value="1"/>
</dbReference>
<reference evidence="15" key="1">
    <citation type="submission" date="2021-06" db="EMBL/GenBank/DDBJ databases">
        <authorList>
            <person name="Hodson N. C."/>
            <person name="Mongue J. A."/>
            <person name="Jaron S. K."/>
        </authorList>
    </citation>
    <scope>NUCLEOTIDE SEQUENCE</scope>
</reference>
<evidence type="ECO:0000256" key="14">
    <source>
        <dbReference type="SAM" id="SignalP"/>
    </source>
</evidence>
<keyword evidence="16" id="KW-1185">Reference proteome</keyword>
<dbReference type="InterPro" id="IPR021149">
    <property type="entry name" value="OligosaccharylTrfase_OST3/OST6"/>
</dbReference>
<evidence type="ECO:0000256" key="6">
    <source>
        <dbReference type="ARBA" id="ARBA00022729"/>
    </source>
</evidence>
<comment type="subcellular location">
    <subcellularLocation>
        <location evidence="2">Endoplasmic reticulum membrane</location>
        <topology evidence="2">Multi-pass membrane protein</topology>
    </subcellularLocation>
</comment>
<dbReference type="AlphaFoldDB" id="A0A8J2LSW9"/>
<dbReference type="PANTHER" id="PTHR12692">
    <property type="entry name" value="DOLICHYL-DIPHOSPHOOLIGOSACCHARIDE--PROTEIN GLYCOSYLTRANSFERASE-RELATED"/>
    <property type="match status" value="1"/>
</dbReference>
<evidence type="ECO:0000256" key="4">
    <source>
        <dbReference type="ARBA" id="ARBA00022448"/>
    </source>
</evidence>
<keyword evidence="4" id="KW-0813">Transport</keyword>
<evidence type="ECO:0000313" key="16">
    <source>
        <dbReference type="Proteomes" id="UP000708208"/>
    </source>
</evidence>
<feature type="transmembrane region" description="Helical" evidence="13">
    <location>
        <begin position="233"/>
        <end position="252"/>
    </location>
</feature>
<comment type="pathway">
    <text evidence="12">Protein modification.</text>
</comment>
<accession>A0A8J2LSW9</accession>
<dbReference type="GO" id="GO:0018279">
    <property type="term" value="P:protein N-linked glycosylation via asparagine"/>
    <property type="evidence" value="ECO:0007669"/>
    <property type="project" value="TreeGrafter"/>
</dbReference>
<protein>
    <recommendedName>
        <fullName evidence="17">Magnesium transporter protein 1</fullName>
    </recommendedName>
</protein>
<dbReference type="PANTHER" id="PTHR12692:SF0">
    <property type="entry name" value="GH11935P"/>
    <property type="match status" value="1"/>
</dbReference>
<comment type="similarity">
    <text evidence="3">Belongs to the OST3/OST6 family.</text>
</comment>
<keyword evidence="10 13" id="KW-0472">Membrane</keyword>
<evidence type="ECO:0008006" key="17">
    <source>
        <dbReference type="Google" id="ProtNLM"/>
    </source>
</evidence>
<evidence type="ECO:0000256" key="1">
    <source>
        <dbReference type="ARBA" id="ARBA00002791"/>
    </source>
</evidence>
<feature type="transmembrane region" description="Helical" evidence="13">
    <location>
        <begin position="315"/>
        <end position="335"/>
    </location>
</feature>
<dbReference type="FunFam" id="3.40.30.10:FF:000009">
    <property type="entry name" value="Tumor suppressor candidate 3"/>
    <property type="match status" value="1"/>
</dbReference>
<evidence type="ECO:0000256" key="12">
    <source>
        <dbReference type="ARBA" id="ARBA00043952"/>
    </source>
</evidence>
<gene>
    <name evidence="15" type="ORF">AFUS01_LOCUS46747</name>
</gene>
<evidence type="ECO:0000256" key="7">
    <source>
        <dbReference type="ARBA" id="ARBA00022824"/>
    </source>
</evidence>
<feature type="transmembrane region" description="Helical" evidence="13">
    <location>
        <begin position="284"/>
        <end position="303"/>
    </location>
</feature>
<keyword evidence="6 14" id="KW-0732">Signal</keyword>
<evidence type="ECO:0000256" key="5">
    <source>
        <dbReference type="ARBA" id="ARBA00022692"/>
    </source>
</evidence>
<keyword evidence="5 13" id="KW-0812">Transmembrane</keyword>
<evidence type="ECO:0000313" key="15">
    <source>
        <dbReference type="EMBL" id="CAG7837670.1"/>
    </source>
</evidence>
<evidence type="ECO:0000256" key="9">
    <source>
        <dbReference type="ARBA" id="ARBA00022989"/>
    </source>
</evidence>
<feature type="chain" id="PRO_5035298351" description="Magnesium transporter protein 1" evidence="14">
    <location>
        <begin position="25"/>
        <end position="349"/>
    </location>
</feature>
<dbReference type="OrthoDB" id="67566at2759"/>
<keyword evidence="11" id="KW-1015">Disulfide bond</keyword>
<evidence type="ECO:0000256" key="11">
    <source>
        <dbReference type="ARBA" id="ARBA00023157"/>
    </source>
</evidence>
<feature type="transmembrane region" description="Helical" evidence="13">
    <location>
        <begin position="202"/>
        <end position="221"/>
    </location>
</feature>
<comment type="caution">
    <text evidence="15">The sequence shown here is derived from an EMBL/GenBank/DDBJ whole genome shotgun (WGS) entry which is preliminary data.</text>
</comment>